<sequence length="197" mass="21788">MFSLFIGSILQFFVASTNQGVISPLGDQNMLSRHELSLETRYPDSFVNDVMKKNILLTVDYMGGGFTIEPGQTVSFHDVKLPKYEAATPLLSVHFSGAEGFLSDGWIVGDGVCHLASLISWVAKDAGLTVEAPTNHDFREIPEIPKEQGVSVYSNPFQRLRSEPQNLYILNSLSHPVEFVFDYDGEVLEISTVEGTL</sequence>
<name>A0A1F6AGG4_9BACT</name>
<evidence type="ECO:0000313" key="2">
    <source>
        <dbReference type="Proteomes" id="UP000178759"/>
    </source>
</evidence>
<dbReference type="EMBL" id="MFJV01000001">
    <property type="protein sequence ID" value="OGG23839.1"/>
    <property type="molecule type" value="Genomic_DNA"/>
</dbReference>
<gene>
    <name evidence="1" type="ORF">A3A79_01385</name>
</gene>
<dbReference type="AlphaFoldDB" id="A0A1F6AGG4"/>
<accession>A0A1F6AGG4</accession>
<dbReference type="Proteomes" id="UP000178759">
    <property type="component" value="Unassembled WGS sequence"/>
</dbReference>
<protein>
    <submittedName>
        <fullName evidence="1">Uncharacterized protein</fullName>
    </submittedName>
</protein>
<reference evidence="1 2" key="1">
    <citation type="journal article" date="2016" name="Nat. Commun.">
        <title>Thousands of microbial genomes shed light on interconnected biogeochemical processes in an aquifer system.</title>
        <authorList>
            <person name="Anantharaman K."/>
            <person name="Brown C.T."/>
            <person name="Hug L.A."/>
            <person name="Sharon I."/>
            <person name="Castelle C.J."/>
            <person name="Probst A.J."/>
            <person name="Thomas B.C."/>
            <person name="Singh A."/>
            <person name="Wilkins M.J."/>
            <person name="Karaoz U."/>
            <person name="Brodie E.L."/>
            <person name="Williams K.H."/>
            <person name="Hubbard S.S."/>
            <person name="Banfield J.F."/>
        </authorList>
    </citation>
    <scope>NUCLEOTIDE SEQUENCE [LARGE SCALE GENOMIC DNA]</scope>
</reference>
<proteinExistence type="predicted"/>
<comment type="caution">
    <text evidence="1">The sequence shown here is derived from an EMBL/GenBank/DDBJ whole genome shotgun (WGS) entry which is preliminary data.</text>
</comment>
<organism evidence="1 2">
    <name type="scientific">Candidatus Gottesmanbacteria bacterium RIFCSPLOWO2_01_FULL_43_11b</name>
    <dbReference type="NCBI Taxonomy" id="1798392"/>
    <lineage>
        <taxon>Bacteria</taxon>
        <taxon>Candidatus Gottesmaniibacteriota</taxon>
    </lineage>
</organism>
<evidence type="ECO:0000313" key="1">
    <source>
        <dbReference type="EMBL" id="OGG23839.1"/>
    </source>
</evidence>